<sequence>MRGLDGKVAMVVGAGSGIGRAAARRLAEEGAIVAALDVHEAAAGETVDEIEGMGRHGLALRADATSPEEVTRAVGQAVSSFGGVDILVNSVARVPRKSMYDITFTEWRATVDDCLHSYFVTTKAALPQLISRGGGKIVNICSVTAHVGAQLPAYSAAKGAILAWSREIAVEFAHHKINVNTVSPGVIETPINAGILGADAARTRALDAIPLRRLGRPEDVAAAIAFLASSDADFISGADFVVDGAMIASTSWGNAGVAWRSSEGTG</sequence>
<evidence type="ECO:0000256" key="1">
    <source>
        <dbReference type="ARBA" id="ARBA00006484"/>
    </source>
</evidence>
<organism evidence="3 4">
    <name type="scientific">Amycolatopsis pithecellobii</name>
    <dbReference type="NCBI Taxonomy" id="664692"/>
    <lineage>
        <taxon>Bacteria</taxon>
        <taxon>Bacillati</taxon>
        <taxon>Actinomycetota</taxon>
        <taxon>Actinomycetes</taxon>
        <taxon>Pseudonocardiales</taxon>
        <taxon>Pseudonocardiaceae</taxon>
        <taxon>Amycolatopsis</taxon>
    </lineage>
</organism>
<keyword evidence="4" id="KW-1185">Reference proteome</keyword>
<dbReference type="PRINTS" id="PR00081">
    <property type="entry name" value="GDHRDH"/>
</dbReference>
<evidence type="ECO:0000256" key="2">
    <source>
        <dbReference type="ARBA" id="ARBA00023002"/>
    </source>
</evidence>
<dbReference type="CDD" id="cd05233">
    <property type="entry name" value="SDR_c"/>
    <property type="match status" value="1"/>
</dbReference>
<proteinExistence type="inferred from homology"/>
<dbReference type="FunFam" id="3.40.50.720:FF:000084">
    <property type="entry name" value="Short-chain dehydrogenase reductase"/>
    <property type="match status" value="1"/>
</dbReference>
<dbReference type="RefSeq" id="WP_154761705.1">
    <property type="nucleotide sequence ID" value="NZ_WMBA01000140.1"/>
</dbReference>
<dbReference type="GO" id="GO:0016616">
    <property type="term" value="F:oxidoreductase activity, acting on the CH-OH group of donors, NAD or NADP as acceptor"/>
    <property type="evidence" value="ECO:0007669"/>
    <property type="project" value="TreeGrafter"/>
</dbReference>
<dbReference type="SUPFAM" id="SSF51735">
    <property type="entry name" value="NAD(P)-binding Rossmann-fold domains"/>
    <property type="match status" value="1"/>
</dbReference>
<gene>
    <name evidence="3" type="ORF">GKO32_37760</name>
</gene>
<keyword evidence="2" id="KW-0560">Oxidoreductase</keyword>
<dbReference type="Pfam" id="PF13561">
    <property type="entry name" value="adh_short_C2"/>
    <property type="match status" value="1"/>
</dbReference>
<dbReference type="PRINTS" id="PR00080">
    <property type="entry name" value="SDRFAMILY"/>
</dbReference>
<comment type="similarity">
    <text evidence="1">Belongs to the short-chain dehydrogenases/reductases (SDR) family.</text>
</comment>
<comment type="caution">
    <text evidence="3">The sequence shown here is derived from an EMBL/GenBank/DDBJ whole genome shotgun (WGS) entry which is preliminary data.</text>
</comment>
<dbReference type="EMBL" id="WMBA01000140">
    <property type="protein sequence ID" value="MTD59688.1"/>
    <property type="molecule type" value="Genomic_DNA"/>
</dbReference>
<dbReference type="InterPro" id="IPR036291">
    <property type="entry name" value="NAD(P)-bd_dom_sf"/>
</dbReference>
<dbReference type="Gene3D" id="3.40.50.720">
    <property type="entry name" value="NAD(P)-binding Rossmann-like Domain"/>
    <property type="match status" value="1"/>
</dbReference>
<dbReference type="Proteomes" id="UP000440096">
    <property type="component" value="Unassembled WGS sequence"/>
</dbReference>
<dbReference type="PANTHER" id="PTHR42760">
    <property type="entry name" value="SHORT-CHAIN DEHYDROGENASES/REDUCTASES FAMILY MEMBER"/>
    <property type="match status" value="1"/>
</dbReference>
<reference evidence="3 4" key="1">
    <citation type="submission" date="2019-11" db="EMBL/GenBank/DDBJ databases">
        <title>Draft genome of Amycolatopsis RM579.</title>
        <authorList>
            <person name="Duangmal K."/>
            <person name="Mingma R."/>
        </authorList>
    </citation>
    <scope>NUCLEOTIDE SEQUENCE [LARGE SCALE GENOMIC DNA]</scope>
    <source>
        <strain evidence="3 4">RM579</strain>
    </source>
</reference>
<protein>
    <submittedName>
        <fullName evidence="3">SDR family oxidoreductase</fullName>
    </submittedName>
</protein>
<name>A0A6N7ZD80_9PSEU</name>
<accession>A0A6N7ZD80</accession>
<dbReference type="InterPro" id="IPR002347">
    <property type="entry name" value="SDR_fam"/>
</dbReference>
<dbReference type="AlphaFoldDB" id="A0A6N7ZD80"/>
<dbReference type="OrthoDB" id="3212475at2"/>
<evidence type="ECO:0000313" key="3">
    <source>
        <dbReference type="EMBL" id="MTD59688.1"/>
    </source>
</evidence>
<evidence type="ECO:0000313" key="4">
    <source>
        <dbReference type="Proteomes" id="UP000440096"/>
    </source>
</evidence>